<feature type="region of interest" description="Disordered" evidence="1">
    <location>
        <begin position="1"/>
        <end position="58"/>
    </location>
</feature>
<evidence type="ECO:0000313" key="3">
    <source>
        <dbReference type="Proteomes" id="UP001237642"/>
    </source>
</evidence>
<organism evidence="2 3">
    <name type="scientific">Heracleum sosnowskyi</name>
    <dbReference type="NCBI Taxonomy" id="360622"/>
    <lineage>
        <taxon>Eukaryota</taxon>
        <taxon>Viridiplantae</taxon>
        <taxon>Streptophyta</taxon>
        <taxon>Embryophyta</taxon>
        <taxon>Tracheophyta</taxon>
        <taxon>Spermatophyta</taxon>
        <taxon>Magnoliopsida</taxon>
        <taxon>eudicotyledons</taxon>
        <taxon>Gunneridae</taxon>
        <taxon>Pentapetalae</taxon>
        <taxon>asterids</taxon>
        <taxon>campanulids</taxon>
        <taxon>Apiales</taxon>
        <taxon>Apiaceae</taxon>
        <taxon>Apioideae</taxon>
        <taxon>apioid superclade</taxon>
        <taxon>Tordylieae</taxon>
        <taxon>Tordyliinae</taxon>
        <taxon>Heracleum</taxon>
    </lineage>
</organism>
<gene>
    <name evidence="2" type="ORF">POM88_005798</name>
</gene>
<keyword evidence="3" id="KW-1185">Reference proteome</keyword>
<comment type="caution">
    <text evidence="2">The sequence shown here is derived from an EMBL/GenBank/DDBJ whole genome shotgun (WGS) entry which is preliminary data.</text>
</comment>
<evidence type="ECO:0000256" key="1">
    <source>
        <dbReference type="SAM" id="MobiDB-lite"/>
    </source>
</evidence>
<evidence type="ECO:0000313" key="2">
    <source>
        <dbReference type="EMBL" id="KAK1395935.1"/>
    </source>
</evidence>
<reference evidence="2" key="1">
    <citation type="submission" date="2023-02" db="EMBL/GenBank/DDBJ databases">
        <title>Genome of toxic invasive species Heracleum sosnowskyi carries increased number of genes despite the absence of recent whole-genome duplications.</title>
        <authorList>
            <person name="Schelkunov M."/>
            <person name="Shtratnikova V."/>
            <person name="Makarenko M."/>
            <person name="Klepikova A."/>
            <person name="Omelchenko D."/>
            <person name="Novikova G."/>
            <person name="Obukhova E."/>
            <person name="Bogdanov V."/>
            <person name="Penin A."/>
            <person name="Logacheva M."/>
        </authorList>
    </citation>
    <scope>NUCLEOTIDE SEQUENCE</scope>
    <source>
        <strain evidence="2">Hsosn_3</strain>
        <tissue evidence="2">Leaf</tissue>
    </source>
</reference>
<sequence>MDGQGRKRTPLGPNSPSSAKKDRGVQAFRPSNSCGRKTQINSGIVETSDSAKRKENRKYITVTVPDVEQLSIPLPAWYPPNKDSQASVSEVKKKDSHASSSGVRNLMSSFNDVGESLNERDANDEEMLFDEDYSDSDEESHRGEYVSDDELDPSLDMSGKHLLP</sequence>
<accession>A0AAD8J546</accession>
<reference evidence="2" key="2">
    <citation type="submission" date="2023-05" db="EMBL/GenBank/DDBJ databases">
        <authorList>
            <person name="Schelkunov M.I."/>
        </authorList>
    </citation>
    <scope>NUCLEOTIDE SEQUENCE</scope>
    <source>
        <strain evidence="2">Hsosn_3</strain>
        <tissue evidence="2">Leaf</tissue>
    </source>
</reference>
<dbReference type="EMBL" id="JAUIZM010000002">
    <property type="protein sequence ID" value="KAK1395935.1"/>
    <property type="molecule type" value="Genomic_DNA"/>
</dbReference>
<feature type="compositionally biased region" description="Polar residues" evidence="1">
    <location>
        <begin position="98"/>
        <end position="111"/>
    </location>
</feature>
<dbReference type="Proteomes" id="UP001237642">
    <property type="component" value="Unassembled WGS sequence"/>
</dbReference>
<feature type="compositionally biased region" description="Polar residues" evidence="1">
    <location>
        <begin position="29"/>
        <end position="48"/>
    </location>
</feature>
<dbReference type="AlphaFoldDB" id="A0AAD8J546"/>
<protein>
    <submittedName>
        <fullName evidence="2">Uncharacterized protein</fullName>
    </submittedName>
</protein>
<feature type="region of interest" description="Disordered" evidence="1">
    <location>
        <begin position="73"/>
        <end position="164"/>
    </location>
</feature>
<feature type="compositionally biased region" description="Acidic residues" evidence="1">
    <location>
        <begin position="122"/>
        <end position="138"/>
    </location>
</feature>
<proteinExistence type="predicted"/>
<name>A0AAD8J546_9APIA</name>